<dbReference type="SUPFAM" id="SSF103647">
    <property type="entry name" value="TSP type-3 repeat"/>
    <property type="match status" value="1"/>
</dbReference>
<gene>
    <name evidence="8" type="ORF">B0F87_10445</name>
</gene>
<evidence type="ECO:0000313" key="8">
    <source>
        <dbReference type="EMBL" id="PPK75955.1"/>
    </source>
</evidence>
<organism evidence="8 9">
    <name type="scientific">Methylobacter tundripaludum</name>
    <dbReference type="NCBI Taxonomy" id="173365"/>
    <lineage>
        <taxon>Bacteria</taxon>
        <taxon>Pseudomonadati</taxon>
        <taxon>Pseudomonadota</taxon>
        <taxon>Gammaproteobacteria</taxon>
        <taxon>Methylococcales</taxon>
        <taxon>Methylococcaceae</taxon>
        <taxon>Methylobacter</taxon>
    </lineage>
</organism>
<dbReference type="SUPFAM" id="SSF103088">
    <property type="entry name" value="OmpA-like"/>
    <property type="match status" value="1"/>
</dbReference>
<name>A0A2S6HEP9_9GAMM</name>
<dbReference type="PROSITE" id="PS51257">
    <property type="entry name" value="PROKAR_LIPOPROTEIN"/>
    <property type="match status" value="1"/>
</dbReference>
<dbReference type="RefSeq" id="WP_104428475.1">
    <property type="nucleotide sequence ID" value="NZ_PTIZ01000004.1"/>
</dbReference>
<dbReference type="AlphaFoldDB" id="A0A2S6HEP9"/>
<comment type="caution">
    <text evidence="8">The sequence shown here is derived from an EMBL/GenBank/DDBJ whole genome shotgun (WGS) entry which is preliminary data.</text>
</comment>
<keyword evidence="2 4" id="KW-0472">Membrane</keyword>
<evidence type="ECO:0000313" key="9">
    <source>
        <dbReference type="Proteomes" id="UP000240010"/>
    </source>
</evidence>
<evidence type="ECO:0000256" key="5">
    <source>
        <dbReference type="SAM" id="MobiDB-lite"/>
    </source>
</evidence>
<evidence type="ECO:0000256" key="1">
    <source>
        <dbReference type="ARBA" id="ARBA00004442"/>
    </source>
</evidence>
<evidence type="ECO:0000256" key="3">
    <source>
        <dbReference type="ARBA" id="ARBA00023237"/>
    </source>
</evidence>
<feature type="signal peptide" evidence="6">
    <location>
        <begin position="1"/>
        <end position="22"/>
    </location>
</feature>
<dbReference type="PROSITE" id="PS51123">
    <property type="entry name" value="OMPA_2"/>
    <property type="match status" value="1"/>
</dbReference>
<dbReference type="Pfam" id="PF00691">
    <property type="entry name" value="OmpA"/>
    <property type="match status" value="1"/>
</dbReference>
<dbReference type="SUPFAM" id="SSF53300">
    <property type="entry name" value="vWA-like"/>
    <property type="match status" value="1"/>
</dbReference>
<dbReference type="PANTHER" id="PTHR30329">
    <property type="entry name" value="STATOR ELEMENT OF FLAGELLAR MOTOR COMPLEX"/>
    <property type="match status" value="1"/>
</dbReference>
<dbReference type="InterPro" id="IPR028974">
    <property type="entry name" value="TSP_type-3_rpt"/>
</dbReference>
<dbReference type="GO" id="GO:0005509">
    <property type="term" value="F:calcium ion binding"/>
    <property type="evidence" value="ECO:0007669"/>
    <property type="project" value="InterPro"/>
</dbReference>
<feature type="chain" id="PRO_5015628955" evidence="6">
    <location>
        <begin position="23"/>
        <end position="396"/>
    </location>
</feature>
<evidence type="ECO:0000256" key="4">
    <source>
        <dbReference type="PROSITE-ProRule" id="PRU00473"/>
    </source>
</evidence>
<reference evidence="8 9" key="1">
    <citation type="submission" date="2018-02" db="EMBL/GenBank/DDBJ databases">
        <title>Subsurface microbial communities from deep shales in Ohio and West Virginia, USA.</title>
        <authorList>
            <person name="Wrighton K."/>
        </authorList>
    </citation>
    <scope>NUCLEOTIDE SEQUENCE [LARGE SCALE GENOMIC DNA]</scope>
    <source>
        <strain evidence="8 9">OWC-DMM</strain>
    </source>
</reference>
<dbReference type="InterPro" id="IPR006664">
    <property type="entry name" value="OMP_bac"/>
</dbReference>
<feature type="domain" description="OmpA-like" evidence="7">
    <location>
        <begin position="280"/>
        <end position="396"/>
    </location>
</feature>
<dbReference type="PANTHER" id="PTHR30329:SF21">
    <property type="entry name" value="LIPOPROTEIN YIAD-RELATED"/>
    <property type="match status" value="1"/>
</dbReference>
<dbReference type="EMBL" id="PTIZ01000004">
    <property type="protein sequence ID" value="PPK75955.1"/>
    <property type="molecule type" value="Genomic_DNA"/>
</dbReference>
<feature type="region of interest" description="Disordered" evidence="5">
    <location>
        <begin position="364"/>
        <end position="385"/>
    </location>
</feature>
<evidence type="ECO:0000256" key="2">
    <source>
        <dbReference type="ARBA" id="ARBA00023136"/>
    </source>
</evidence>
<evidence type="ECO:0000259" key="7">
    <source>
        <dbReference type="PROSITE" id="PS51123"/>
    </source>
</evidence>
<dbReference type="InterPro" id="IPR006665">
    <property type="entry name" value="OmpA-like"/>
</dbReference>
<dbReference type="InterPro" id="IPR036465">
    <property type="entry name" value="vWFA_dom_sf"/>
</dbReference>
<dbReference type="GO" id="GO:0009279">
    <property type="term" value="C:cell outer membrane"/>
    <property type="evidence" value="ECO:0007669"/>
    <property type="project" value="UniProtKB-SubCell"/>
</dbReference>
<dbReference type="Gene3D" id="3.40.50.410">
    <property type="entry name" value="von Willebrand factor, type A domain"/>
    <property type="match status" value="1"/>
</dbReference>
<dbReference type="InterPro" id="IPR050330">
    <property type="entry name" value="Bact_OuterMem_StrucFunc"/>
</dbReference>
<evidence type="ECO:0000256" key="6">
    <source>
        <dbReference type="SAM" id="SignalP"/>
    </source>
</evidence>
<sequence>MKKILISAAAILSALISGCASQPLSTFDIFHPQDLNGLVSSGQYVQKTDNFFVLNDSSLSMADTYLGAGYPAQPSPTKLSIEKEILNRINLTIPDLKLTSSIRSFGFGPCLDWGFTRLNQAPISYSKSAFGSGIDTLTCASGGTPMDSGIEGTSNDLSTTTGNIAVLILSDGEVDSAPVAEVKALKQKYGDRLCVYTVWVGNEQEKYGQTLLNQLSDMTICGFGTTAERISSPDGMTKFVQSVFLKGTTPPVADCSALDDDADGINNCKDKCLNTPKGAHVNQFGCWIVDVKFDNDKSSIKPQYYRELDNAVTVINQNPGVNIEVQGHTSSTGTVEYNQRLSERRALAVKNYLSRKSAHAGGTLTARGYGLTQPIDTNETEEGRANNRRVQLEVLQ</sequence>
<accession>A0A2S6HEP9</accession>
<dbReference type="Proteomes" id="UP000240010">
    <property type="component" value="Unassembled WGS sequence"/>
</dbReference>
<protein>
    <submittedName>
        <fullName evidence="8">OOP family OmpA-OmpF porin</fullName>
    </submittedName>
</protein>
<keyword evidence="6" id="KW-0732">Signal</keyword>
<proteinExistence type="predicted"/>
<dbReference type="CDD" id="cd07185">
    <property type="entry name" value="OmpA_C-like"/>
    <property type="match status" value="1"/>
</dbReference>
<dbReference type="PRINTS" id="PR01021">
    <property type="entry name" value="OMPADOMAIN"/>
</dbReference>
<keyword evidence="3" id="KW-0998">Cell outer membrane</keyword>
<comment type="subcellular location">
    <subcellularLocation>
        <location evidence="1">Cell outer membrane</location>
    </subcellularLocation>
</comment>
<dbReference type="Gene3D" id="3.30.1330.60">
    <property type="entry name" value="OmpA-like domain"/>
    <property type="match status" value="1"/>
</dbReference>
<dbReference type="InterPro" id="IPR036737">
    <property type="entry name" value="OmpA-like_sf"/>
</dbReference>